<feature type="region of interest" description="Disordered" evidence="9">
    <location>
        <begin position="479"/>
        <end position="503"/>
    </location>
</feature>
<organism evidence="10 11">
    <name type="scientific">Thlaspi arvense</name>
    <name type="common">Field penny-cress</name>
    <dbReference type="NCBI Taxonomy" id="13288"/>
    <lineage>
        <taxon>Eukaryota</taxon>
        <taxon>Viridiplantae</taxon>
        <taxon>Streptophyta</taxon>
        <taxon>Embryophyta</taxon>
        <taxon>Tracheophyta</taxon>
        <taxon>Spermatophyta</taxon>
        <taxon>Magnoliopsida</taxon>
        <taxon>eudicotyledons</taxon>
        <taxon>Gunneridae</taxon>
        <taxon>Pentapetalae</taxon>
        <taxon>rosids</taxon>
        <taxon>malvids</taxon>
        <taxon>Brassicales</taxon>
        <taxon>Brassicaceae</taxon>
        <taxon>Thlaspideae</taxon>
        <taxon>Thlaspi</taxon>
    </lineage>
</organism>
<keyword evidence="8" id="KW-0456">Lyase</keyword>
<sequence>MWDLFWDWDQRRILPVTAAVMETASPNLNECTQFAEGIKSKTPEVMLTYNLSPSFKWDAFGMTDQQMYITLAGFHAVALVVDTFAEDYARRGMLAYVERIQREERSNGIDTLAHQKWSGANYYDHYLKTVQEEQGRELAANVTDQDFTSSKARSQRLWSVAGPLHRSLTLSGWKRQAPISMSTHNSQKESSPRHQRSCSPTTSRRPSSGTLPYITLAGFHAIALVGDTFADDYARRGMLAYVERIQREERSNGVDIFAHQKWSGANYYDRYLKTVQEEQGRELAANVTDQDFTSSKARSQRLWSVAGPLHRSLTLSGWKEQPPISMSAHNSQKESSPRRQRSCSPTTSRRPSSGMLPYITLAGFHVIALVVDTFAEDYARRGMLAYVERIQREERSNGVGTFAHQKWSGANYYDRYLKTVQARYEIGLSEEQLRELAANMTDQDFTSSKARSQRLWSVAGPLHRSLTLSGWKEQAPISMSAHNLQKESSPRRQRSCSPTTSRRPSCGTLPYITLAGFHVIALVVDTFAEDYAGRGMLAYVERIQREERSNGVETFAHQKWSGANYYDRYLKTVQGFYQFQRLWSVAGPLHRSLTLSGWKEQPPISMSAHNSQKESSPRHQRSCSPTTSRCPSSGTLPYIMLAGFHVIALVVDTFAEDYARRGMLAYVERIQREERSNGVETFAHQKWSGANYYDRYLKTVQ</sequence>
<feature type="region of interest" description="Disordered" evidence="9">
    <location>
        <begin position="320"/>
        <end position="351"/>
    </location>
</feature>
<evidence type="ECO:0000256" key="5">
    <source>
        <dbReference type="ARBA" id="ARBA00022453"/>
    </source>
</evidence>
<keyword evidence="6" id="KW-0816">Tricarboxylic acid cycle</keyword>
<evidence type="ECO:0000256" key="1">
    <source>
        <dbReference type="ARBA" id="ARBA00003575"/>
    </source>
</evidence>
<evidence type="ECO:0000256" key="6">
    <source>
        <dbReference type="ARBA" id="ARBA00022532"/>
    </source>
</evidence>
<name>A0AAU9S1R1_THLAR</name>
<dbReference type="GO" id="GO:0006099">
    <property type="term" value="P:tricarboxylic acid cycle"/>
    <property type="evidence" value="ECO:0007669"/>
    <property type="project" value="UniProtKB-KW"/>
</dbReference>
<feature type="compositionally biased region" description="Low complexity" evidence="9">
    <location>
        <begin position="342"/>
        <end position="351"/>
    </location>
</feature>
<evidence type="ECO:0000256" key="7">
    <source>
        <dbReference type="ARBA" id="ARBA00023140"/>
    </source>
</evidence>
<proteinExistence type="predicted"/>
<evidence type="ECO:0000256" key="2">
    <source>
        <dbReference type="ARBA" id="ARBA00004130"/>
    </source>
</evidence>
<evidence type="ECO:0008006" key="12">
    <source>
        <dbReference type="Google" id="ProtNLM"/>
    </source>
</evidence>
<evidence type="ECO:0000313" key="11">
    <source>
        <dbReference type="Proteomes" id="UP000836841"/>
    </source>
</evidence>
<comment type="function">
    <text evidence="1">Involved in storage lipid mobilization during the growth of higher plant seedling.</text>
</comment>
<feature type="region of interest" description="Disordered" evidence="9">
    <location>
        <begin position="181"/>
        <end position="209"/>
    </location>
</feature>
<reference evidence="10 11" key="1">
    <citation type="submission" date="2022-03" db="EMBL/GenBank/DDBJ databases">
        <authorList>
            <person name="Nunn A."/>
            <person name="Chopra R."/>
            <person name="Nunn A."/>
            <person name="Contreras Garrido A."/>
        </authorList>
    </citation>
    <scope>NUCLEOTIDE SEQUENCE [LARGE SCALE GENOMIC DNA]</scope>
</reference>
<keyword evidence="7" id="KW-0576">Peroxisome</keyword>
<dbReference type="Gene3D" id="3.20.20.60">
    <property type="entry name" value="Phosphoenolpyruvate-binding domains"/>
    <property type="match status" value="5"/>
</dbReference>
<dbReference type="GO" id="GO:0004451">
    <property type="term" value="F:isocitrate lyase activity"/>
    <property type="evidence" value="ECO:0007669"/>
    <property type="project" value="InterPro"/>
</dbReference>
<dbReference type="Proteomes" id="UP000836841">
    <property type="component" value="Chromosome 3"/>
</dbReference>
<keyword evidence="11" id="KW-1185">Reference proteome</keyword>
<evidence type="ECO:0000313" key="10">
    <source>
        <dbReference type="EMBL" id="CAH2053087.1"/>
    </source>
</evidence>
<dbReference type="InterPro" id="IPR040442">
    <property type="entry name" value="Pyrv_kinase-like_dom_sf"/>
</dbReference>
<dbReference type="GO" id="GO:0009514">
    <property type="term" value="C:glyoxysome"/>
    <property type="evidence" value="ECO:0007669"/>
    <property type="project" value="UniProtKB-SubCell"/>
</dbReference>
<feature type="non-terminal residue" evidence="10">
    <location>
        <position position="701"/>
    </location>
</feature>
<gene>
    <name evidence="10" type="ORF">TAV2_LOCUS10500</name>
</gene>
<keyword evidence="5" id="KW-0330">Glyoxysome</keyword>
<dbReference type="GO" id="GO:0006097">
    <property type="term" value="P:glyoxylate cycle"/>
    <property type="evidence" value="ECO:0007669"/>
    <property type="project" value="UniProtKB-KW"/>
</dbReference>
<keyword evidence="4" id="KW-0329">Glyoxylate bypass</keyword>
<evidence type="ECO:0000256" key="3">
    <source>
        <dbReference type="ARBA" id="ARBA00004793"/>
    </source>
</evidence>
<dbReference type="AlphaFoldDB" id="A0AAU9S1R1"/>
<feature type="region of interest" description="Disordered" evidence="9">
    <location>
        <begin position="604"/>
        <end position="628"/>
    </location>
</feature>
<dbReference type="InterPro" id="IPR006254">
    <property type="entry name" value="Isocitrate_lyase"/>
</dbReference>
<evidence type="ECO:0000256" key="9">
    <source>
        <dbReference type="SAM" id="MobiDB-lite"/>
    </source>
</evidence>
<dbReference type="InterPro" id="IPR015813">
    <property type="entry name" value="Pyrv/PenolPyrv_kinase-like_dom"/>
</dbReference>
<dbReference type="EMBL" id="OU466859">
    <property type="protein sequence ID" value="CAH2053087.1"/>
    <property type="molecule type" value="Genomic_DNA"/>
</dbReference>
<dbReference type="PANTHER" id="PTHR21631:SF3">
    <property type="entry name" value="BIFUNCTIONAL GLYOXYLATE CYCLE PROTEIN"/>
    <property type="match status" value="1"/>
</dbReference>
<evidence type="ECO:0000256" key="8">
    <source>
        <dbReference type="ARBA" id="ARBA00023239"/>
    </source>
</evidence>
<dbReference type="PANTHER" id="PTHR21631">
    <property type="entry name" value="ISOCITRATE LYASE/MALATE SYNTHASE"/>
    <property type="match status" value="1"/>
</dbReference>
<comment type="subcellular location">
    <subcellularLocation>
        <location evidence="2">Glyoxysome</location>
    </subcellularLocation>
</comment>
<dbReference type="SUPFAM" id="SSF51621">
    <property type="entry name" value="Phosphoenolpyruvate/pyruvate domain"/>
    <property type="match status" value="5"/>
</dbReference>
<dbReference type="Pfam" id="PF00463">
    <property type="entry name" value="ICL"/>
    <property type="match status" value="5"/>
</dbReference>
<protein>
    <recommendedName>
        <fullName evidence="12">Isocitrate lyase</fullName>
    </recommendedName>
</protein>
<comment type="pathway">
    <text evidence="3">Carbohydrate metabolism; glyoxylate cycle; (S)-malate from isocitrate: step 1/2.</text>
</comment>
<feature type="compositionally biased region" description="Low complexity" evidence="9">
    <location>
        <begin position="197"/>
        <end position="209"/>
    </location>
</feature>
<evidence type="ECO:0000256" key="4">
    <source>
        <dbReference type="ARBA" id="ARBA00022435"/>
    </source>
</evidence>
<accession>A0AAU9S1R1</accession>